<dbReference type="InterPro" id="IPR011042">
    <property type="entry name" value="6-blade_b-propeller_TolB-like"/>
</dbReference>
<feature type="region of interest" description="Disordered" evidence="2">
    <location>
        <begin position="32"/>
        <end position="90"/>
    </location>
</feature>
<reference evidence="4 5" key="1">
    <citation type="submission" date="2020-02" db="EMBL/GenBank/DDBJ databases">
        <authorList>
            <person name="Zheng R.K."/>
            <person name="Sun C.M."/>
        </authorList>
    </citation>
    <scope>NUCLEOTIDE SEQUENCE [LARGE SCALE GENOMIC DNA]</scope>
    <source>
        <strain evidence="5">rifampicinis</strain>
    </source>
</reference>
<comment type="similarity">
    <text evidence="1">Belongs to the TolB family.</text>
</comment>
<dbReference type="AlphaFoldDB" id="A0A7S8ICJ0"/>
<dbReference type="PANTHER" id="PTHR36842:SF1">
    <property type="entry name" value="PROTEIN TOLB"/>
    <property type="match status" value="1"/>
</dbReference>
<organism evidence="4 5">
    <name type="scientific">Phototrophicus methaneseepsis</name>
    <dbReference type="NCBI Taxonomy" id="2710758"/>
    <lineage>
        <taxon>Bacteria</taxon>
        <taxon>Bacillati</taxon>
        <taxon>Chloroflexota</taxon>
        <taxon>Candidatus Thermofontia</taxon>
        <taxon>Phototrophicales</taxon>
        <taxon>Phototrophicaceae</taxon>
        <taxon>Phototrophicus</taxon>
    </lineage>
</organism>
<evidence type="ECO:0000256" key="1">
    <source>
        <dbReference type="ARBA" id="ARBA00009820"/>
    </source>
</evidence>
<evidence type="ECO:0000256" key="2">
    <source>
        <dbReference type="SAM" id="MobiDB-lite"/>
    </source>
</evidence>
<dbReference type="Proteomes" id="UP000594468">
    <property type="component" value="Chromosome"/>
</dbReference>
<dbReference type="InterPro" id="IPR011659">
    <property type="entry name" value="WD40"/>
</dbReference>
<dbReference type="KEGG" id="pmet:G4Y79_12725"/>
<name>A0A7S8ICJ0_9CHLR</name>
<keyword evidence="5" id="KW-1185">Reference proteome</keyword>
<accession>A0A7S8ICJ0</accession>
<evidence type="ECO:0000313" key="5">
    <source>
        <dbReference type="Proteomes" id="UP000594468"/>
    </source>
</evidence>
<dbReference type="RefSeq" id="WP_195168652.1">
    <property type="nucleotide sequence ID" value="NZ_CP062983.1"/>
</dbReference>
<feature type="signal peptide" evidence="3">
    <location>
        <begin position="1"/>
        <end position="28"/>
    </location>
</feature>
<feature type="compositionally biased region" description="Low complexity" evidence="2">
    <location>
        <begin position="32"/>
        <end position="83"/>
    </location>
</feature>
<protein>
    <submittedName>
        <fullName evidence="4">PD40 domain-containing protein</fullName>
    </submittedName>
</protein>
<evidence type="ECO:0000256" key="3">
    <source>
        <dbReference type="SAM" id="SignalP"/>
    </source>
</evidence>
<dbReference type="PANTHER" id="PTHR36842">
    <property type="entry name" value="PROTEIN TOLB HOMOLOG"/>
    <property type="match status" value="1"/>
</dbReference>
<sequence>MSNRIRFSLTLIFAILSACMLTACDAFAPAPTPTPTETATPTATATSTATETPIPTITPTATATFTPSMTPTHTLTPTVTPLPTNTPPPSATPRVQIQFNLDNWGSTSLSDNIRNGIESPLILFTNSNDQQNITSIATAEPENTTMFLYAVSPGAPNSREVLLQLDVATGNRIYPSPDGRTIAYFQPIGGAPGLYILDTTDGFTGRLVPISTLVQGGFVSEPVWSPDGETMAMSLDNGYGLDIYLFPRNGEPPIPTNLTQSGSYDWWPAWSPDGRYIAFVSDRETCPSWNPSDPEFCDATTTPAPTSGTVHVYDSQSGAIRQVSDVPVTEPPRWLNNRQIVFAGGDQLDLLNPQRTLWIANVQVETTQQVLLPGDENALYLSDAWSPSGATVLIQRITGEHTDLIMLSADGELIRSRQDGVNFPRYGMAADWSSTGDRIAIGGVDGQCPYGVIVTDPNFDFVANGNPPPSMCNPMYSPDGNSLAFTGANATVDGRVDVYSASANGFSQVNLTANLRGTMTLIGWVGPQS</sequence>
<dbReference type="PROSITE" id="PS51257">
    <property type="entry name" value="PROKAR_LIPOPROTEIN"/>
    <property type="match status" value="1"/>
</dbReference>
<proteinExistence type="inferred from homology"/>
<feature type="chain" id="PRO_5032671515" evidence="3">
    <location>
        <begin position="29"/>
        <end position="529"/>
    </location>
</feature>
<dbReference type="Pfam" id="PF07676">
    <property type="entry name" value="PD40"/>
    <property type="match status" value="3"/>
</dbReference>
<dbReference type="EMBL" id="CP062983">
    <property type="protein sequence ID" value="QPC80577.1"/>
    <property type="molecule type" value="Genomic_DNA"/>
</dbReference>
<gene>
    <name evidence="4" type="ORF">G4Y79_12725</name>
</gene>
<keyword evidence="3" id="KW-0732">Signal</keyword>
<dbReference type="SUPFAM" id="SSF82171">
    <property type="entry name" value="DPP6 N-terminal domain-like"/>
    <property type="match status" value="1"/>
</dbReference>
<dbReference type="Gene3D" id="2.120.10.30">
    <property type="entry name" value="TolB, C-terminal domain"/>
    <property type="match status" value="2"/>
</dbReference>
<evidence type="ECO:0000313" key="4">
    <source>
        <dbReference type="EMBL" id="QPC80577.1"/>
    </source>
</evidence>